<dbReference type="InterPro" id="IPR001387">
    <property type="entry name" value="Cro/C1-type_HTH"/>
</dbReference>
<name>A0ABS6Z4A1_9ACTN</name>
<dbReference type="InterPro" id="IPR043917">
    <property type="entry name" value="DUF5753"/>
</dbReference>
<dbReference type="Gene3D" id="1.10.260.40">
    <property type="entry name" value="lambda repressor-like DNA-binding domains"/>
    <property type="match status" value="1"/>
</dbReference>
<gene>
    <name evidence="2" type="ORF">GPJ59_11860</name>
</gene>
<sequence>MTLDPQQLGESRADLAQTLKTLRKRAGWTQTRLAQRCNMSQTKISNIESGKLTPALVDVELILRALDAPASLVTEVMALARMANTEWKDIWSSRRRGLDKRQNELAGFEKSSTEFRYFLPTMITGLLATPEYVRASIADVPGDQSKTIAKKLERQAVLYDRSKQFTFILTEQAVRWPLIPPDALAVQMDRLASLTRLSNVRIGVIPIGSVVMPGPLNVFTVYDDRIATVETSTGVMVFRDHRDVSAYLDEFATFESHALFGEQARERLNEWSAVFTRQRK</sequence>
<dbReference type="SMART" id="SM00530">
    <property type="entry name" value="HTH_XRE"/>
    <property type="match status" value="1"/>
</dbReference>
<dbReference type="Pfam" id="PF13560">
    <property type="entry name" value="HTH_31"/>
    <property type="match status" value="1"/>
</dbReference>
<dbReference type="InterPro" id="IPR010982">
    <property type="entry name" value="Lambda_DNA-bd_dom_sf"/>
</dbReference>
<comment type="caution">
    <text evidence="2">The sequence shown here is derived from an EMBL/GenBank/DDBJ whole genome shotgun (WGS) entry which is preliminary data.</text>
</comment>
<protein>
    <submittedName>
        <fullName evidence="2">Helix-turn-helix domain-containing protein</fullName>
    </submittedName>
</protein>
<keyword evidence="3" id="KW-1185">Reference proteome</keyword>
<dbReference type="SUPFAM" id="SSF47413">
    <property type="entry name" value="lambda repressor-like DNA-binding domains"/>
    <property type="match status" value="1"/>
</dbReference>
<dbReference type="Proteomes" id="UP000812013">
    <property type="component" value="Unassembled WGS sequence"/>
</dbReference>
<dbReference type="PROSITE" id="PS50943">
    <property type="entry name" value="HTH_CROC1"/>
    <property type="match status" value="1"/>
</dbReference>
<organism evidence="2 3">
    <name type="scientific">Streptomyces bambusae</name>
    <dbReference type="NCBI Taxonomy" id="1550616"/>
    <lineage>
        <taxon>Bacteria</taxon>
        <taxon>Bacillati</taxon>
        <taxon>Actinomycetota</taxon>
        <taxon>Actinomycetes</taxon>
        <taxon>Kitasatosporales</taxon>
        <taxon>Streptomycetaceae</taxon>
        <taxon>Streptomyces</taxon>
    </lineage>
</organism>
<dbReference type="Pfam" id="PF19054">
    <property type="entry name" value="DUF5753"/>
    <property type="match status" value="1"/>
</dbReference>
<dbReference type="CDD" id="cd00093">
    <property type="entry name" value="HTH_XRE"/>
    <property type="match status" value="1"/>
</dbReference>
<reference evidence="2 3" key="1">
    <citation type="submission" date="2019-12" db="EMBL/GenBank/DDBJ databases">
        <title>Genome sequence of Streptomyces bambusae.</title>
        <authorList>
            <person name="Bansal K."/>
            <person name="Choksket S."/>
            <person name="Korpole S."/>
            <person name="Patil P.B."/>
        </authorList>
    </citation>
    <scope>NUCLEOTIDE SEQUENCE [LARGE SCALE GENOMIC DNA]</scope>
    <source>
        <strain evidence="2 3">SK60</strain>
    </source>
</reference>
<feature type="domain" description="HTH cro/C1-type" evidence="1">
    <location>
        <begin position="19"/>
        <end position="73"/>
    </location>
</feature>
<evidence type="ECO:0000313" key="2">
    <source>
        <dbReference type="EMBL" id="MBW5482562.1"/>
    </source>
</evidence>
<evidence type="ECO:0000259" key="1">
    <source>
        <dbReference type="PROSITE" id="PS50943"/>
    </source>
</evidence>
<accession>A0ABS6Z4A1</accession>
<dbReference type="EMBL" id="WTFF01000063">
    <property type="protein sequence ID" value="MBW5482562.1"/>
    <property type="molecule type" value="Genomic_DNA"/>
</dbReference>
<evidence type="ECO:0000313" key="3">
    <source>
        <dbReference type="Proteomes" id="UP000812013"/>
    </source>
</evidence>
<proteinExistence type="predicted"/>
<dbReference type="RefSeq" id="WP_219666971.1">
    <property type="nucleotide sequence ID" value="NZ_WTFF01000063.1"/>
</dbReference>